<feature type="compositionally biased region" description="Basic and acidic residues" evidence="2">
    <location>
        <begin position="108"/>
        <end position="119"/>
    </location>
</feature>
<protein>
    <recommendedName>
        <fullName evidence="5">BZIP domain-containing protein</fullName>
    </recommendedName>
</protein>
<dbReference type="EMBL" id="LGRX02022594">
    <property type="protein sequence ID" value="KAK3255445.1"/>
    <property type="molecule type" value="Genomic_DNA"/>
</dbReference>
<feature type="compositionally biased region" description="Basic and acidic residues" evidence="2">
    <location>
        <begin position="357"/>
        <end position="366"/>
    </location>
</feature>
<feature type="compositionally biased region" description="Acidic residues" evidence="2">
    <location>
        <begin position="367"/>
        <end position="381"/>
    </location>
</feature>
<dbReference type="AlphaFoldDB" id="A0AAE0F9E6"/>
<organism evidence="3 4">
    <name type="scientific">Cymbomonas tetramitiformis</name>
    <dbReference type="NCBI Taxonomy" id="36881"/>
    <lineage>
        <taxon>Eukaryota</taxon>
        <taxon>Viridiplantae</taxon>
        <taxon>Chlorophyta</taxon>
        <taxon>Pyramimonadophyceae</taxon>
        <taxon>Pyramimonadales</taxon>
        <taxon>Pyramimonadaceae</taxon>
        <taxon>Cymbomonas</taxon>
    </lineage>
</organism>
<feature type="compositionally biased region" description="Acidic residues" evidence="2">
    <location>
        <begin position="266"/>
        <end position="275"/>
    </location>
</feature>
<feature type="compositionally biased region" description="Pro residues" evidence="2">
    <location>
        <begin position="534"/>
        <end position="587"/>
    </location>
</feature>
<feature type="compositionally biased region" description="Low complexity" evidence="2">
    <location>
        <begin position="701"/>
        <end position="713"/>
    </location>
</feature>
<feature type="compositionally biased region" description="Basic and acidic residues" evidence="2">
    <location>
        <begin position="24"/>
        <end position="33"/>
    </location>
</feature>
<dbReference type="PRINTS" id="PR01217">
    <property type="entry name" value="PRICHEXTENSN"/>
</dbReference>
<feature type="region of interest" description="Disordered" evidence="2">
    <location>
        <begin position="999"/>
        <end position="1037"/>
    </location>
</feature>
<keyword evidence="4" id="KW-1185">Reference proteome</keyword>
<dbReference type="Proteomes" id="UP001190700">
    <property type="component" value="Unassembled WGS sequence"/>
</dbReference>
<sequence>MGLGGRVAGHLNSFNDGGTRSRAPKAEVPDFKPHGGGMEALLGAIMMAEESMRPGGVFDDSDNESDGGASPAPESPPGRKEPARSSDGAKAQLTAGRSLHEPGVAVKADVDTHKVEEPSAMRPPGSSEARAPEGDGPEACGPEGIGRESDNRTTATTAAAGTAAAAAAAAAATGMPPWGMMAGAWQAARHNPMMAAAMAGYPPASMGLMSMGTPMRGFPSMGLMTGMPGGPMPWQTGFRGFMPFISPASQTPPAESADVGMVKEEEKEEDEEDDEFAAAVREAEKVVAPHVSAQGSGNVEEKEEVKPRTSAASLPPRAPEPERREDVGRLESAASCAADREMERAAMKEAQPASASQHEDVRRAVPEAEEDDELTEDDETVPGDRIRPMDSASLAPAEPATSTAATTAPIAAPPASWPENVRLMNLEVPAGGMSSGQWDPLSRICHKDAATLAREMKAAEARQNAQQRRAQKRAQQSKGRSSSISSAAPTMSPDPQPGKAVEAPKVEAPAAPAVAADPAASAASAEAAPALMTPLPPPPKPQPPPLPPLPHHLPPTAPPPLPPPASPAPPPLVPPAPPAPAQVPVPVPTASSVLIPPVPAVPPEPALDPVGQARAMRILLAQRARKERRKNHPPRQLDTLRAAMKQISEKAAANNVTLQASLSLPKAIDPAFTSMPAPLTPAPSASNALSLAAPLPPALRPPLRARQRAASSPPRKEPCGNPPLPADPLPQLHRCPRPWRSAAPPLSRSSSVLATFAPADAPASVLACQNRRAYTGCTGFNAGMPKPVATAPPAAPTLKPVKVETEAIGVESVVCSVNLEKAQAPRPTTAPAAATNQLPPVATATTAPASVKLEREAAVPIVRAVAVAEAKPTLSESAVASEAEGIGSSGAAATEEAAEDMMDVEDALPQEGNPLSLERTNSTESMEPGMELSEEQQRKLNQKLKQICANRASATRHRERMKAAVSSLEEQVRQLTWAREWYLSQLAPSLREATLVELGPIDKKSKAKPVIREPEWPKPPRRRTSSLSPPRTRHACL</sequence>
<feature type="region of interest" description="Disordered" evidence="2">
    <location>
        <begin position="696"/>
        <end position="744"/>
    </location>
</feature>
<feature type="compositionally biased region" description="Basic and acidic residues" evidence="2">
    <location>
        <begin position="1000"/>
        <end position="1018"/>
    </location>
</feature>
<feature type="compositionally biased region" description="Low complexity" evidence="2">
    <location>
        <begin position="877"/>
        <end position="895"/>
    </location>
</feature>
<proteinExistence type="predicted"/>
<evidence type="ECO:0000313" key="4">
    <source>
        <dbReference type="Proteomes" id="UP001190700"/>
    </source>
</evidence>
<feature type="compositionally biased region" description="Low complexity" evidence="2">
    <location>
        <begin position="499"/>
        <end position="533"/>
    </location>
</feature>
<feature type="region of interest" description="Disordered" evidence="2">
    <location>
        <begin position="455"/>
        <end position="608"/>
    </location>
</feature>
<keyword evidence="1" id="KW-0175">Coiled coil</keyword>
<evidence type="ECO:0008006" key="5">
    <source>
        <dbReference type="Google" id="ProtNLM"/>
    </source>
</evidence>
<feature type="region of interest" description="Disordered" evidence="2">
    <location>
        <begin position="877"/>
        <end position="897"/>
    </location>
</feature>
<feature type="compositionally biased region" description="Low complexity" evidence="2">
    <location>
        <begin position="391"/>
        <end position="410"/>
    </location>
</feature>
<feature type="compositionally biased region" description="Basic and acidic residues" evidence="2">
    <location>
        <begin position="338"/>
        <end position="347"/>
    </location>
</feature>
<name>A0AAE0F9E6_9CHLO</name>
<feature type="region of interest" description="Disordered" evidence="2">
    <location>
        <begin position="249"/>
        <end position="275"/>
    </location>
</feature>
<comment type="caution">
    <text evidence="3">The sequence shown here is derived from an EMBL/GenBank/DDBJ whole genome shotgun (WGS) entry which is preliminary data.</text>
</comment>
<feature type="compositionally biased region" description="Pro residues" evidence="2">
    <location>
        <begin position="596"/>
        <end position="606"/>
    </location>
</feature>
<evidence type="ECO:0000256" key="1">
    <source>
        <dbReference type="SAM" id="Coils"/>
    </source>
</evidence>
<feature type="region of interest" description="Disordered" evidence="2">
    <location>
        <begin position="1"/>
        <end position="158"/>
    </location>
</feature>
<dbReference type="CDD" id="cd14686">
    <property type="entry name" value="bZIP"/>
    <property type="match status" value="1"/>
</dbReference>
<evidence type="ECO:0000256" key="2">
    <source>
        <dbReference type="SAM" id="MobiDB-lite"/>
    </source>
</evidence>
<accession>A0AAE0F9E6</accession>
<feature type="compositionally biased region" description="Basic and acidic residues" evidence="2">
    <location>
        <begin position="319"/>
        <end position="329"/>
    </location>
</feature>
<feature type="region of interest" description="Disordered" evidence="2">
    <location>
        <begin position="288"/>
        <end position="419"/>
    </location>
</feature>
<evidence type="ECO:0000313" key="3">
    <source>
        <dbReference type="EMBL" id="KAK3255445.1"/>
    </source>
</evidence>
<feature type="coiled-coil region" evidence="1">
    <location>
        <begin position="930"/>
        <end position="978"/>
    </location>
</feature>
<gene>
    <name evidence="3" type="ORF">CYMTET_35371</name>
</gene>
<reference evidence="3 4" key="1">
    <citation type="journal article" date="2015" name="Genome Biol. Evol.">
        <title>Comparative Genomics of a Bacterivorous Green Alga Reveals Evolutionary Causalities and Consequences of Phago-Mixotrophic Mode of Nutrition.</title>
        <authorList>
            <person name="Burns J.A."/>
            <person name="Paasch A."/>
            <person name="Narechania A."/>
            <person name="Kim E."/>
        </authorList>
    </citation>
    <scope>NUCLEOTIDE SEQUENCE [LARGE SCALE GENOMIC DNA]</scope>
    <source>
        <strain evidence="3 4">PLY_AMNH</strain>
    </source>
</reference>
<feature type="compositionally biased region" description="Low complexity" evidence="2">
    <location>
        <begin position="461"/>
        <end position="486"/>
    </location>
</feature>